<evidence type="ECO:0000256" key="5">
    <source>
        <dbReference type="ARBA" id="ARBA00022691"/>
    </source>
</evidence>
<organism evidence="7">
    <name type="scientific">Zea mays</name>
    <name type="common">Maize</name>
    <dbReference type="NCBI Taxonomy" id="4577"/>
    <lineage>
        <taxon>Eukaryota</taxon>
        <taxon>Viridiplantae</taxon>
        <taxon>Streptophyta</taxon>
        <taxon>Embryophyta</taxon>
        <taxon>Tracheophyta</taxon>
        <taxon>Spermatophyta</taxon>
        <taxon>Magnoliopsida</taxon>
        <taxon>Liliopsida</taxon>
        <taxon>Poales</taxon>
        <taxon>Poaceae</taxon>
        <taxon>PACMAD clade</taxon>
        <taxon>Panicoideae</taxon>
        <taxon>Andropogonodae</taxon>
        <taxon>Andropogoneae</taxon>
        <taxon>Tripsacinae</taxon>
        <taxon>Zea</taxon>
    </lineage>
</organism>
<evidence type="ECO:0000256" key="4">
    <source>
        <dbReference type="ARBA" id="ARBA00022679"/>
    </source>
</evidence>
<name>A0A1D6M815_MAIZE</name>
<dbReference type="SUPFAM" id="SSF53335">
    <property type="entry name" value="S-adenosyl-L-methionine-dependent methyltransferases"/>
    <property type="match status" value="1"/>
</dbReference>
<dbReference type="PANTHER" id="PTHR12303:SF6">
    <property type="entry name" value="CARNOSINE N-METHYLTRANSFERASE"/>
    <property type="match status" value="1"/>
</dbReference>
<comment type="similarity">
    <text evidence="1">Belongs to the carnosine N-methyltransferase family.</text>
</comment>
<dbReference type="Pfam" id="PF07942">
    <property type="entry name" value="CARME"/>
    <property type="match status" value="1"/>
</dbReference>
<dbReference type="IntAct" id="A0A1D6M815">
    <property type="interactions" value="26"/>
</dbReference>
<dbReference type="SMART" id="SM01296">
    <property type="entry name" value="N2227"/>
    <property type="match status" value="1"/>
</dbReference>
<evidence type="ECO:0000313" key="7">
    <source>
        <dbReference type="EMBL" id="AQK87163.1"/>
    </source>
</evidence>
<dbReference type="GO" id="GO:0032259">
    <property type="term" value="P:methylation"/>
    <property type="evidence" value="ECO:0007669"/>
    <property type="project" value="UniProtKB-KW"/>
</dbReference>
<keyword evidence="4 7" id="KW-0808">Transferase</keyword>
<dbReference type="PANTHER" id="PTHR12303">
    <property type="entry name" value="CARNOSINE N-METHYLTRANSFERASE"/>
    <property type="match status" value="1"/>
</dbReference>
<keyword evidence="5" id="KW-0949">S-adenosyl-L-methionine</keyword>
<feature type="region of interest" description="Disordered" evidence="6">
    <location>
        <begin position="157"/>
        <end position="186"/>
    </location>
</feature>
<accession>A0A1D6M815</accession>
<keyword evidence="3 7" id="KW-0489">Methyltransferase</keyword>
<dbReference type="SMR" id="A0A1D6M815"/>
<dbReference type="InterPro" id="IPR029063">
    <property type="entry name" value="SAM-dependent_MTases_sf"/>
</dbReference>
<dbReference type="InParanoid" id="A0A1D6M815"/>
<reference evidence="7" key="1">
    <citation type="submission" date="2015-12" db="EMBL/GenBank/DDBJ databases">
        <title>Update maize B73 reference genome by single molecule sequencing technologies.</title>
        <authorList>
            <consortium name="Maize Genome Sequencing Project"/>
            <person name="Ware D."/>
        </authorList>
    </citation>
    <scope>NUCLEOTIDE SEQUENCE</scope>
    <source>
        <tissue evidence="7">Seedling</tissue>
    </source>
</reference>
<evidence type="ECO:0000256" key="2">
    <source>
        <dbReference type="ARBA" id="ARBA00012003"/>
    </source>
</evidence>
<dbReference type="Gene3D" id="3.40.50.150">
    <property type="entry name" value="Vaccinia Virus protein VP39"/>
    <property type="match status" value="1"/>
</dbReference>
<gene>
    <name evidence="7" type="ORF">ZEAMMB73_Zm00001d038673</name>
</gene>
<evidence type="ECO:0000256" key="3">
    <source>
        <dbReference type="ARBA" id="ARBA00022603"/>
    </source>
</evidence>
<feature type="region of interest" description="Disordered" evidence="6">
    <location>
        <begin position="1"/>
        <end position="26"/>
    </location>
</feature>
<dbReference type="EC" id="2.1.1.22" evidence="2"/>
<evidence type="ECO:0000256" key="1">
    <source>
        <dbReference type="ARBA" id="ARBA00010086"/>
    </source>
</evidence>
<dbReference type="STRING" id="4577.A0A1D6M815"/>
<evidence type="ECO:0000256" key="6">
    <source>
        <dbReference type="SAM" id="MobiDB-lite"/>
    </source>
</evidence>
<dbReference type="GO" id="GO:0030735">
    <property type="term" value="F:carnosine N-methyltransferase activity"/>
    <property type="evidence" value="ECO:0007669"/>
    <property type="project" value="UniProtKB-EC"/>
</dbReference>
<dbReference type="InterPro" id="IPR012901">
    <property type="entry name" value="CARME"/>
</dbReference>
<dbReference type="ExpressionAtlas" id="A0A1D6M815">
    <property type="expression patterns" value="baseline and differential"/>
</dbReference>
<dbReference type="AlphaFoldDB" id="A0A1D6M815"/>
<protein>
    <recommendedName>
        <fullName evidence="2">carnosine N-methyltransferase</fullName>
        <ecNumber evidence="2">2.1.1.22</ecNumber>
    </recommendedName>
</protein>
<sequence length="538" mass="60863">MTAAAVRFESHRLTHPSTSPPPESMVERRYTEEEEALEIKSLRRIIAAYANYQDAAERDVERYERSFKMLPTAHKKLLFHLGLKYQSLRWCISMNASFIMKMLEAFEPPFDMSQYVDDDVHAHPSILHDHSHMDCTHSSERGDCSIIAISRSNLSLDEQHDSPKEYTKRHEPSRETDNNKGGEDHMAGCSQPVGNMGMSQGAGIACNGDKNTGAAAYFQDKDVSASSAIENVALRHCTASSLKLNVPPIDVDKVRCIVRNIVRDWGDEGQKERDECYKPILEELNRLFPNRSDQRPPSCLVPGAGLGRLALDISSLGFVSQGNEFSYYMLICSNFILNHTQEANEWSIYPWIHSNCNSLSDNDQLRPVSFPDIHPSSAGITEGFSMCAGDFVEVYSEESQEYMYDGAMHFLTFFAILSVVPAAWDAVVTCFFLDTAHNIVEYIEIISKVLKDGGVWINLGPLLYHFADSYGPDDDMSIELSLEDVKKVAYHYGFTMEVEKMIETTYTANMKAMMQNRYRAAFWTMRKDASRSKACKPR</sequence>
<dbReference type="EMBL" id="CM000782">
    <property type="protein sequence ID" value="AQK87163.1"/>
    <property type="molecule type" value="Genomic_DNA"/>
</dbReference>
<proteinExistence type="inferred from homology"/>
<dbReference type="FunCoup" id="A0A1D6M815">
    <property type="interactions" value="2094"/>
</dbReference>